<keyword evidence="3" id="KW-1185">Reference proteome</keyword>
<reference evidence="2" key="1">
    <citation type="submission" date="2023-03" db="EMBL/GenBank/DDBJ databases">
        <title>Massive genome expansion in bonnet fungi (Mycena s.s.) driven by repeated elements and novel gene families across ecological guilds.</title>
        <authorList>
            <consortium name="Lawrence Berkeley National Laboratory"/>
            <person name="Harder C.B."/>
            <person name="Miyauchi S."/>
            <person name="Viragh M."/>
            <person name="Kuo A."/>
            <person name="Thoen E."/>
            <person name="Andreopoulos B."/>
            <person name="Lu D."/>
            <person name="Skrede I."/>
            <person name="Drula E."/>
            <person name="Henrissat B."/>
            <person name="Morin E."/>
            <person name="Kohler A."/>
            <person name="Barry K."/>
            <person name="LaButti K."/>
            <person name="Morin E."/>
            <person name="Salamov A."/>
            <person name="Lipzen A."/>
            <person name="Mereny Z."/>
            <person name="Hegedus B."/>
            <person name="Baldrian P."/>
            <person name="Stursova M."/>
            <person name="Weitz H."/>
            <person name="Taylor A."/>
            <person name="Grigoriev I.V."/>
            <person name="Nagy L.G."/>
            <person name="Martin F."/>
            <person name="Kauserud H."/>
        </authorList>
    </citation>
    <scope>NUCLEOTIDE SEQUENCE</scope>
    <source>
        <strain evidence="2">9144</strain>
    </source>
</reference>
<feature type="compositionally biased region" description="Low complexity" evidence="1">
    <location>
        <begin position="314"/>
        <end position="327"/>
    </location>
</feature>
<feature type="region of interest" description="Disordered" evidence="1">
    <location>
        <begin position="230"/>
        <end position="327"/>
    </location>
</feature>
<sequence length="578" mass="62586">MDNTAQHEVRDTPHPVLQDLVGVYRPITVDNRSTPILCNSNRPALGPLARKGSSSYIRSRRQAALDLGSRVFHKPWLKTAVPATRRMFRVVFSDELQLLESLLTEIECAPSRDHSQFGYRVQKHVLEAVFNSLKLTLHRAAHNLRITATCSPMIPTWGNDQRTDEFHSLDDLELLGICFRAEVEHFLVQLDTDAVDAYYRLSGAMFHISADHNAPECRALAAPEVKKRPAYSYSRSHQDLAQSPSEDGAGGCPNVPQVIGTPDNRVGDPFDSLDYGGATNSPQAKRHGDPDHHRDQNISDAMSEASPRGERSSPHGAAAGHGATPPAAAPACLRSNAAPQAPTFGMLLVQRACGSVRGVSCLTKPPAVLSPAAAAALQRRATRRRRMLTGQRALAFDTRSRRRAATALPRCNTCAAPPPDVSPVAAAALQRRPAAALQLRCRVATPVTPAPRHRPRGAGASAESVLTPDGAVAPCIARGRSPAPGDAPHHHYHCPAACWGPILLPAAAAILHHPRGVHFDARRPASLPPCLCDAPRRRTRIVHGGEGKHIGWGSIARDVEVCTHLAYRRRRCPPPEQP</sequence>
<evidence type="ECO:0000313" key="2">
    <source>
        <dbReference type="EMBL" id="KAJ7211687.1"/>
    </source>
</evidence>
<accession>A0AAD6VJR3</accession>
<dbReference type="Proteomes" id="UP001219525">
    <property type="component" value="Unassembled WGS sequence"/>
</dbReference>
<evidence type="ECO:0000313" key="3">
    <source>
        <dbReference type="Proteomes" id="UP001219525"/>
    </source>
</evidence>
<feature type="compositionally biased region" description="Polar residues" evidence="1">
    <location>
        <begin position="233"/>
        <end position="245"/>
    </location>
</feature>
<feature type="compositionally biased region" description="Basic and acidic residues" evidence="1">
    <location>
        <begin position="286"/>
        <end position="297"/>
    </location>
</feature>
<comment type="caution">
    <text evidence="2">The sequence shown here is derived from an EMBL/GenBank/DDBJ whole genome shotgun (WGS) entry which is preliminary data.</text>
</comment>
<protein>
    <submittedName>
        <fullName evidence="2">Uncharacterized protein</fullName>
    </submittedName>
</protein>
<gene>
    <name evidence="2" type="ORF">GGX14DRAFT_564917</name>
</gene>
<evidence type="ECO:0000256" key="1">
    <source>
        <dbReference type="SAM" id="MobiDB-lite"/>
    </source>
</evidence>
<organism evidence="2 3">
    <name type="scientific">Mycena pura</name>
    <dbReference type="NCBI Taxonomy" id="153505"/>
    <lineage>
        <taxon>Eukaryota</taxon>
        <taxon>Fungi</taxon>
        <taxon>Dikarya</taxon>
        <taxon>Basidiomycota</taxon>
        <taxon>Agaricomycotina</taxon>
        <taxon>Agaricomycetes</taxon>
        <taxon>Agaricomycetidae</taxon>
        <taxon>Agaricales</taxon>
        <taxon>Marasmiineae</taxon>
        <taxon>Mycenaceae</taxon>
        <taxon>Mycena</taxon>
    </lineage>
</organism>
<proteinExistence type="predicted"/>
<name>A0AAD6VJR3_9AGAR</name>
<dbReference type="AlphaFoldDB" id="A0AAD6VJR3"/>
<dbReference type="EMBL" id="JARJCW010000025">
    <property type="protein sequence ID" value="KAJ7211687.1"/>
    <property type="molecule type" value="Genomic_DNA"/>
</dbReference>